<evidence type="ECO:0000256" key="1">
    <source>
        <dbReference type="SAM" id="MobiDB-lite"/>
    </source>
</evidence>
<reference evidence="4" key="1">
    <citation type="submission" date="2020-05" db="UniProtKB">
        <authorList>
            <consortium name="EnsemblMetazoa"/>
        </authorList>
    </citation>
    <scope>IDENTIFICATION</scope>
    <source>
        <strain evidence="4">USDA</strain>
    </source>
</reference>
<evidence type="ECO:0000313" key="4">
    <source>
        <dbReference type="EnsemblMetazoa" id="SCAU009927-PA"/>
    </source>
</evidence>
<dbReference type="Proteomes" id="UP000095300">
    <property type="component" value="Unassembled WGS sequence"/>
</dbReference>
<dbReference type="AlphaFoldDB" id="A0A1I8PPD9"/>
<keyword evidence="2" id="KW-0732">Signal</keyword>
<feature type="region of interest" description="Disordered" evidence="1">
    <location>
        <begin position="111"/>
        <end position="309"/>
    </location>
</feature>
<dbReference type="STRING" id="35570.A0A1I8PPD9"/>
<name>A0A1I8PPD9_STOCA</name>
<gene>
    <name evidence="4" type="primary">106095029</name>
</gene>
<keyword evidence="5" id="KW-1185">Reference proteome</keyword>
<dbReference type="PROSITE" id="PS50940">
    <property type="entry name" value="CHIT_BIND_II"/>
    <property type="match status" value="3"/>
</dbReference>
<feature type="compositionally biased region" description="Low complexity" evidence="1">
    <location>
        <begin position="625"/>
        <end position="635"/>
    </location>
</feature>
<proteinExistence type="predicted"/>
<sequence>MRIAALLLVTLSGYGLLSATQGLDVCESQEQNARLPHPADCTKFIICRNGITSEILSCPLGLHFSRFTANCDLRYKAKCDQRYTSVFDFGKELKDNCEACQIACNCQIPPSPPGPPTPPPGPPNTPPGPPNLPPGPPESLPGPPNPPPGPPNPPTGPPYPPPGPPNPPPGPPNLPPGPPNTPPGPPNTPPGPPNLPPGPPCSPPGPPGPPGPPPGPPEPPPGPPEPPPGPPEPPPGPPPGPTEPPPGPTGPPPGPPEPPPGPPGPPPGPPGPPEPPPGPPEPPPGPPPGPPGPPPGPPGPPPGPPEPPRYLQARYIQFIFGIRELNNDTKIKTKLAMNKILLVLLLVVSLCLSSLQAQDICKNHQNGVLLPYPKDCGKYVVCRGSKPHILRTCPLGLHFICWLSVCDAKERADCNLKQENPIVSEQVLDSSTGPSGTACTISGNCAGKPEGTLISNADSNGYIVCQCQNEIKMSCAPGTIFDEALQTCVHNGWVGNCGSPTPTLAPPTPAPPTPAPTTPTPPTTTPPTPPLPSPAPPTPPPPTPATTPPSPAPPTPAPPTSSPSTPAPPTPAPTTPPPPTPATTPPSPAPPTPAPPTSSPPTPAPPTLVSPTPPTPPTPAPQIPATPSTGPSGTTCTNSEKCVGQPDGTMFADPNSNGYIVCQCQCEIKRPCAPGTAFNESLQTCDHIGC</sequence>
<dbReference type="InterPro" id="IPR002557">
    <property type="entry name" value="Chitin-bd_dom"/>
</dbReference>
<feature type="region of interest" description="Disordered" evidence="1">
    <location>
        <begin position="500"/>
        <end position="638"/>
    </location>
</feature>
<dbReference type="InterPro" id="IPR036508">
    <property type="entry name" value="Chitin-bd_dom_sf"/>
</dbReference>
<dbReference type="SMART" id="SM00494">
    <property type="entry name" value="ChtBD2"/>
    <property type="match status" value="4"/>
</dbReference>
<dbReference type="EnsemblMetazoa" id="SCAU009927-RA">
    <property type="protein sequence ID" value="SCAU009927-PA"/>
    <property type="gene ID" value="SCAU009927"/>
</dbReference>
<dbReference type="GO" id="GO:0008061">
    <property type="term" value="F:chitin binding"/>
    <property type="evidence" value="ECO:0007669"/>
    <property type="project" value="InterPro"/>
</dbReference>
<feature type="compositionally biased region" description="Pro residues" evidence="1">
    <location>
        <begin position="111"/>
        <end position="308"/>
    </location>
</feature>
<evidence type="ECO:0000259" key="3">
    <source>
        <dbReference type="PROSITE" id="PS50940"/>
    </source>
</evidence>
<dbReference type="OrthoDB" id="6059830at2759"/>
<dbReference type="GO" id="GO:0005576">
    <property type="term" value="C:extracellular region"/>
    <property type="evidence" value="ECO:0007669"/>
    <property type="project" value="InterPro"/>
</dbReference>
<feature type="domain" description="Chitin-binding type-2" evidence="3">
    <location>
        <begin position="23"/>
        <end position="81"/>
    </location>
</feature>
<dbReference type="Gene3D" id="2.170.140.10">
    <property type="entry name" value="Chitin binding domain"/>
    <property type="match status" value="3"/>
</dbReference>
<feature type="signal peptide" evidence="2">
    <location>
        <begin position="1"/>
        <end position="19"/>
    </location>
</feature>
<evidence type="ECO:0000313" key="5">
    <source>
        <dbReference type="Proteomes" id="UP000095300"/>
    </source>
</evidence>
<feature type="compositionally biased region" description="Pro residues" evidence="1">
    <location>
        <begin position="503"/>
        <end position="624"/>
    </location>
</feature>
<evidence type="ECO:0000256" key="2">
    <source>
        <dbReference type="SAM" id="SignalP"/>
    </source>
</evidence>
<protein>
    <recommendedName>
        <fullName evidence="3">Chitin-binding type-2 domain-containing protein</fullName>
    </recommendedName>
</protein>
<feature type="domain" description="Chitin-binding type-2" evidence="3">
    <location>
        <begin position="358"/>
        <end position="416"/>
    </location>
</feature>
<dbReference type="SUPFAM" id="SSF57625">
    <property type="entry name" value="Invertebrate chitin-binding proteins"/>
    <property type="match status" value="4"/>
</dbReference>
<organism evidence="4 5">
    <name type="scientific">Stomoxys calcitrans</name>
    <name type="common">Stable fly</name>
    <name type="synonym">Conops calcitrans</name>
    <dbReference type="NCBI Taxonomy" id="35570"/>
    <lineage>
        <taxon>Eukaryota</taxon>
        <taxon>Metazoa</taxon>
        <taxon>Ecdysozoa</taxon>
        <taxon>Arthropoda</taxon>
        <taxon>Hexapoda</taxon>
        <taxon>Insecta</taxon>
        <taxon>Pterygota</taxon>
        <taxon>Neoptera</taxon>
        <taxon>Endopterygota</taxon>
        <taxon>Diptera</taxon>
        <taxon>Brachycera</taxon>
        <taxon>Muscomorpha</taxon>
        <taxon>Muscoidea</taxon>
        <taxon>Muscidae</taxon>
        <taxon>Stomoxys</taxon>
    </lineage>
</organism>
<feature type="domain" description="Chitin-binding type-2" evidence="3">
    <location>
        <begin position="442"/>
        <end position="499"/>
    </location>
</feature>
<accession>A0A1I8PPD9</accession>
<dbReference type="VEuPathDB" id="VectorBase:SCAU009927"/>
<feature type="chain" id="PRO_5009327110" description="Chitin-binding type-2 domain-containing protein" evidence="2">
    <location>
        <begin position="20"/>
        <end position="690"/>
    </location>
</feature>
<dbReference type="Pfam" id="PF01607">
    <property type="entry name" value="CBM_14"/>
    <property type="match status" value="4"/>
</dbReference>